<evidence type="ECO:0000313" key="2">
    <source>
        <dbReference type="Proteomes" id="UP001226091"/>
    </source>
</evidence>
<reference evidence="2" key="1">
    <citation type="journal article" date="2025" name="Aquaculture">
        <title>Assessment of the bioflocculant production and safety properties of Metabacillus hrfriensis sp. nov. based on phenotypic and whole-genome sequencing analysis.</title>
        <authorList>
            <person name="Zhang R."/>
            <person name="Zhao Z."/>
            <person name="Luo L."/>
            <person name="Wang S."/>
            <person name="Guo K."/>
            <person name="Xu W."/>
        </authorList>
    </citation>
    <scope>NUCLEOTIDE SEQUENCE [LARGE SCALE GENOMIC DNA]</scope>
    <source>
        <strain evidence="2">CT-WN-B3</strain>
    </source>
</reference>
<protein>
    <submittedName>
        <fullName evidence="1">GNAT family N-acetyltransferase</fullName>
    </submittedName>
</protein>
<dbReference type="Proteomes" id="UP001226091">
    <property type="component" value="Chromosome"/>
</dbReference>
<accession>A0ACD4RIG5</accession>
<gene>
    <name evidence="1" type="ORF">QLQ22_15810</name>
</gene>
<sequence>MKLRYVSSKDFYLISPLLDEWWGGRKMTYMLPKLFFDHFQDTSLIMEKNGQIIGFLIGFLSQTKQREAYIHFVGVHPLFRKNKAGQQLYNEFFKLVMQHGCQTVRCITSPVNTGSIQFHKKMGFEIENGDKIVNGVHVTANYDGENKDRVLFVKRLGLEE</sequence>
<dbReference type="EMBL" id="CP126116">
    <property type="protein sequence ID" value="WHZ60289.1"/>
    <property type="molecule type" value="Genomic_DNA"/>
</dbReference>
<keyword evidence="2" id="KW-1185">Reference proteome</keyword>
<organism evidence="1 2">
    <name type="scientific">Metabacillus hrfriensis</name>
    <dbReference type="NCBI Taxonomy" id="3048891"/>
    <lineage>
        <taxon>Bacteria</taxon>
        <taxon>Bacillati</taxon>
        <taxon>Bacillota</taxon>
        <taxon>Bacilli</taxon>
        <taxon>Bacillales</taxon>
        <taxon>Bacillaceae</taxon>
        <taxon>Metabacillus</taxon>
    </lineage>
</organism>
<name>A0ACD4RIG5_9BACI</name>
<proteinExistence type="predicted"/>
<evidence type="ECO:0000313" key="1">
    <source>
        <dbReference type="EMBL" id="WHZ60289.1"/>
    </source>
</evidence>